<evidence type="ECO:0000313" key="2">
    <source>
        <dbReference type="EMBL" id="PSS00520.1"/>
    </source>
</evidence>
<name>A0A2T3AJ17_9PEZI</name>
<dbReference type="InParanoid" id="A0A2T3AJ17"/>
<reference evidence="2 3" key="1">
    <citation type="journal article" date="2018" name="Mycol. Prog.">
        <title>Coniella lustricola, a new species from submerged detritus.</title>
        <authorList>
            <person name="Raudabaugh D.B."/>
            <person name="Iturriaga T."/>
            <person name="Carver A."/>
            <person name="Mondo S."/>
            <person name="Pangilinan J."/>
            <person name="Lipzen A."/>
            <person name="He G."/>
            <person name="Amirebrahimi M."/>
            <person name="Grigoriev I.V."/>
            <person name="Miller A.N."/>
        </authorList>
    </citation>
    <scope>NUCLEOTIDE SEQUENCE [LARGE SCALE GENOMIC DNA]</scope>
    <source>
        <strain evidence="2 3">B22-T-1</strain>
    </source>
</reference>
<keyword evidence="3" id="KW-1185">Reference proteome</keyword>
<keyword evidence="1" id="KW-1133">Transmembrane helix</keyword>
<gene>
    <name evidence="2" type="ORF">BD289DRAFT_28187</name>
</gene>
<dbReference type="EMBL" id="KZ678383">
    <property type="protein sequence ID" value="PSS00520.1"/>
    <property type="molecule type" value="Genomic_DNA"/>
</dbReference>
<evidence type="ECO:0000256" key="1">
    <source>
        <dbReference type="SAM" id="Phobius"/>
    </source>
</evidence>
<proteinExistence type="predicted"/>
<organism evidence="2 3">
    <name type="scientific">Coniella lustricola</name>
    <dbReference type="NCBI Taxonomy" id="2025994"/>
    <lineage>
        <taxon>Eukaryota</taxon>
        <taxon>Fungi</taxon>
        <taxon>Dikarya</taxon>
        <taxon>Ascomycota</taxon>
        <taxon>Pezizomycotina</taxon>
        <taxon>Sordariomycetes</taxon>
        <taxon>Sordariomycetidae</taxon>
        <taxon>Diaporthales</taxon>
        <taxon>Schizoparmaceae</taxon>
        <taxon>Coniella</taxon>
    </lineage>
</organism>
<accession>A0A2T3AJ17</accession>
<feature type="transmembrane region" description="Helical" evidence="1">
    <location>
        <begin position="76"/>
        <end position="95"/>
    </location>
</feature>
<dbReference type="Proteomes" id="UP000241462">
    <property type="component" value="Unassembled WGS sequence"/>
</dbReference>
<evidence type="ECO:0000313" key="3">
    <source>
        <dbReference type="Proteomes" id="UP000241462"/>
    </source>
</evidence>
<protein>
    <submittedName>
        <fullName evidence="2">Uncharacterized protein</fullName>
    </submittedName>
</protein>
<dbReference type="AlphaFoldDB" id="A0A2T3AJ17"/>
<keyword evidence="1" id="KW-0472">Membrane</keyword>
<sequence>MLCTDVYQQALSRNLSTASGVQAVHVTMGQDAITRQTILGQRGRLSCFPGISSWAAVLRVCICRYRDGLQHPDLQWVPGLGVLWLFPFSLLWWSVCSPQLWFTSRQLPQPLASPPCTLTPNSLLLLWVLCHRASHWPFLPKPPSFLLPPANSPTRLTSASSLLL</sequence>
<keyword evidence="1" id="KW-0812">Transmembrane</keyword>